<comment type="catalytic activity">
    <reaction evidence="10">
        <text>di-trans,octa-cis-undecaprenyl diphospho-N-acetyl-alpha-D-muramoyl-L-alanyl-D-glutamyl-meso-2,6-diaminopimeloyl-D-alanyl-D-alanine + UDP-N-acetyl-alpha-D-glucosamine = di-trans,octa-cis-undecaprenyl diphospho-[N-acetyl-alpha-D-glucosaminyl-(1-&gt;4)]-N-acetyl-alpha-D-muramoyl-L-alanyl-D-glutamyl-meso-2,6-diaminopimeloyl-D-alanyl-D-alanine + UDP + H(+)</text>
        <dbReference type="Rhea" id="RHEA:31227"/>
        <dbReference type="ChEBI" id="CHEBI:15378"/>
        <dbReference type="ChEBI" id="CHEBI:57705"/>
        <dbReference type="ChEBI" id="CHEBI:58223"/>
        <dbReference type="ChEBI" id="CHEBI:61387"/>
        <dbReference type="ChEBI" id="CHEBI:61388"/>
        <dbReference type="EC" id="2.4.1.227"/>
    </reaction>
</comment>
<proteinExistence type="inferred from homology"/>
<evidence type="ECO:0000259" key="12">
    <source>
        <dbReference type="Pfam" id="PF04101"/>
    </source>
</evidence>
<protein>
    <recommendedName>
        <fullName evidence="10">UDP-N-acetylglucosamine--N-acetylmuramyl-(pentapeptide) pyrophosphoryl-undecaprenol N-acetylglucosamine transferase</fullName>
        <ecNumber evidence="10">2.4.1.227</ecNumber>
    </recommendedName>
    <alternativeName>
        <fullName evidence="10">Undecaprenyl-PP-MurNAc-pentapeptide-UDPGlcNAc GlcNAc transferase</fullName>
    </alternativeName>
</protein>
<evidence type="ECO:0000256" key="6">
    <source>
        <dbReference type="ARBA" id="ARBA00022984"/>
    </source>
</evidence>
<dbReference type="GO" id="GO:0005975">
    <property type="term" value="P:carbohydrate metabolic process"/>
    <property type="evidence" value="ECO:0007669"/>
    <property type="project" value="InterPro"/>
</dbReference>
<dbReference type="GO" id="GO:0005886">
    <property type="term" value="C:plasma membrane"/>
    <property type="evidence" value="ECO:0007669"/>
    <property type="project" value="UniProtKB-SubCell"/>
</dbReference>
<feature type="binding site" evidence="10">
    <location>
        <position position="203"/>
    </location>
    <ligand>
        <name>UDP-N-acetyl-alpha-D-glucosamine</name>
        <dbReference type="ChEBI" id="CHEBI:57705"/>
    </ligand>
</feature>
<dbReference type="GO" id="GO:0071555">
    <property type="term" value="P:cell wall organization"/>
    <property type="evidence" value="ECO:0007669"/>
    <property type="project" value="UniProtKB-KW"/>
</dbReference>
<dbReference type="AlphaFoldDB" id="A0A2S3ZV51"/>
<keyword evidence="1 10" id="KW-1003">Cell membrane</keyword>
<keyword evidence="9 10" id="KW-0961">Cell wall biogenesis/degradation</keyword>
<keyword evidence="4 10" id="KW-0808">Transferase</keyword>
<keyword evidence="7 10" id="KW-0472">Membrane</keyword>
<dbReference type="SUPFAM" id="SSF53756">
    <property type="entry name" value="UDP-Glycosyltransferase/glycogen phosphorylase"/>
    <property type="match status" value="1"/>
</dbReference>
<dbReference type="Pfam" id="PF03033">
    <property type="entry name" value="Glyco_transf_28"/>
    <property type="match status" value="1"/>
</dbReference>
<evidence type="ECO:0000256" key="5">
    <source>
        <dbReference type="ARBA" id="ARBA00022960"/>
    </source>
</evidence>
<evidence type="ECO:0000256" key="4">
    <source>
        <dbReference type="ARBA" id="ARBA00022679"/>
    </source>
</evidence>
<dbReference type="GO" id="GO:0051991">
    <property type="term" value="F:UDP-N-acetyl-D-glucosamine:N-acetylmuramoyl-L-alanyl-D-glutamyl-meso-2,6-diaminopimelyl-D-alanyl-D-alanine-diphosphoundecaprenol 4-beta-N-acetylglucosaminlytransferase activity"/>
    <property type="evidence" value="ECO:0007669"/>
    <property type="project" value="RHEA"/>
</dbReference>
<dbReference type="InterPro" id="IPR007235">
    <property type="entry name" value="Glyco_trans_28_C"/>
</dbReference>
<feature type="binding site" evidence="10">
    <location>
        <position position="132"/>
    </location>
    <ligand>
        <name>UDP-N-acetyl-alpha-D-glucosamine</name>
        <dbReference type="ChEBI" id="CHEBI:57705"/>
    </ligand>
</feature>
<dbReference type="OrthoDB" id="9808936at2"/>
<gene>
    <name evidence="10 13" type="primary">murG</name>
    <name evidence="13" type="ORF">CVS27_13270</name>
</gene>
<sequence length="369" mass="38442">MTQNHNSPLSVVLAGGGSAGHVSPLLAIAAAIRDRTPQAAIVAVGTEAGLETTLVPAAGFELVLIDRIPLPRKPSIDLLKLPWRMRGAVRTAKKILRDAKADVLVGVGGYVCTPMYLAAKSLQVPIVIHEANTKAGIANKLGARYTTYVGTAFAATKIRHAHLVGMPMRHSVATLNRAKAQSAARERLGLDAHLPTLIVTGGSLGALRLNNAVAGAVEALAAAGIQTLHITGKGKSVKAHDGELLRADHYRQVEYVDAMEDVYAAASLLLCRSGAGTVSEVAAVGLPAVFVPLPIGNGEQARNAAELVGAGAALLVPDAELDAHWIESELIPLCLDEPRLDKMSSTASHWGIRDAAERMADMVLAAGGK</sequence>
<keyword evidence="8 10" id="KW-0131">Cell cycle</keyword>
<comment type="function">
    <text evidence="10">Cell wall formation. Catalyzes the transfer of a GlcNAc subunit on undecaprenyl-pyrophosphoryl-MurNAc-pentapeptide (lipid intermediate I) to form undecaprenyl-pyrophosphoryl-MurNAc-(pentapeptide)GlcNAc (lipid intermediate II).</text>
</comment>
<dbReference type="GO" id="GO:0008360">
    <property type="term" value="P:regulation of cell shape"/>
    <property type="evidence" value="ECO:0007669"/>
    <property type="project" value="UniProtKB-KW"/>
</dbReference>
<dbReference type="InterPro" id="IPR006009">
    <property type="entry name" value="GlcNAc_MurG"/>
</dbReference>
<evidence type="ECO:0000259" key="11">
    <source>
        <dbReference type="Pfam" id="PF03033"/>
    </source>
</evidence>
<dbReference type="NCBIfam" id="TIGR01133">
    <property type="entry name" value="murG"/>
    <property type="match status" value="1"/>
</dbReference>
<feature type="binding site" evidence="10">
    <location>
        <position position="169"/>
    </location>
    <ligand>
        <name>UDP-N-acetyl-alpha-D-glucosamine</name>
        <dbReference type="ChEBI" id="CHEBI:57705"/>
    </ligand>
</feature>
<feature type="binding site" evidence="10">
    <location>
        <position position="300"/>
    </location>
    <ligand>
        <name>UDP-N-acetyl-alpha-D-glucosamine</name>
        <dbReference type="ChEBI" id="CHEBI:57705"/>
    </ligand>
</feature>
<dbReference type="Gene3D" id="3.40.50.2000">
    <property type="entry name" value="Glycogen Phosphorylase B"/>
    <property type="match status" value="2"/>
</dbReference>
<evidence type="ECO:0000256" key="2">
    <source>
        <dbReference type="ARBA" id="ARBA00022618"/>
    </source>
</evidence>
<keyword evidence="5 10" id="KW-0133">Cell shape</keyword>
<evidence type="ECO:0000256" key="7">
    <source>
        <dbReference type="ARBA" id="ARBA00023136"/>
    </source>
</evidence>
<keyword evidence="6 10" id="KW-0573">Peptidoglycan synthesis</keyword>
<keyword evidence="3 10" id="KW-0328">Glycosyltransferase</keyword>
<comment type="pathway">
    <text evidence="10">Cell wall biogenesis; peptidoglycan biosynthesis.</text>
</comment>
<evidence type="ECO:0000313" key="14">
    <source>
        <dbReference type="Proteomes" id="UP000237061"/>
    </source>
</evidence>
<dbReference type="PANTHER" id="PTHR21015:SF22">
    <property type="entry name" value="GLYCOSYLTRANSFERASE"/>
    <property type="match status" value="1"/>
</dbReference>
<dbReference type="EMBL" id="PPXC01000010">
    <property type="protein sequence ID" value="POH72842.1"/>
    <property type="molecule type" value="Genomic_DNA"/>
</dbReference>
<dbReference type="RefSeq" id="WP_103466236.1">
    <property type="nucleotide sequence ID" value="NZ_PPXB01000009.1"/>
</dbReference>
<reference evidence="13 14" key="1">
    <citation type="submission" date="2018-01" db="EMBL/GenBank/DDBJ databases">
        <title>Arthrobacter sp. nov., from glaciers in China.</title>
        <authorList>
            <person name="Liu Q."/>
            <person name="Xin Y.-H."/>
        </authorList>
    </citation>
    <scope>NUCLEOTIDE SEQUENCE [LARGE SCALE GENOMIC DNA]</scope>
    <source>
        <strain evidence="13 14">HLT2-12-2</strain>
    </source>
</reference>
<evidence type="ECO:0000256" key="9">
    <source>
        <dbReference type="ARBA" id="ARBA00023316"/>
    </source>
</evidence>
<dbReference type="HAMAP" id="MF_00033">
    <property type="entry name" value="MurG"/>
    <property type="match status" value="1"/>
</dbReference>
<keyword evidence="2 10" id="KW-0132">Cell division</keyword>
<evidence type="ECO:0000256" key="3">
    <source>
        <dbReference type="ARBA" id="ARBA00022676"/>
    </source>
</evidence>
<dbReference type="GO" id="GO:0050511">
    <property type="term" value="F:undecaprenyldiphospho-muramoylpentapeptide beta-N-acetylglucosaminyltransferase activity"/>
    <property type="evidence" value="ECO:0007669"/>
    <property type="project" value="UniProtKB-UniRule"/>
</dbReference>
<keyword evidence="14" id="KW-1185">Reference proteome</keyword>
<comment type="similarity">
    <text evidence="10">Belongs to the glycosyltransferase 28 family. MurG subfamily.</text>
</comment>
<dbReference type="EC" id="2.4.1.227" evidence="10"/>
<evidence type="ECO:0000256" key="8">
    <source>
        <dbReference type="ARBA" id="ARBA00023306"/>
    </source>
</evidence>
<comment type="caution">
    <text evidence="13">The sequence shown here is derived from an EMBL/GenBank/DDBJ whole genome shotgun (WGS) entry which is preliminary data.</text>
</comment>
<dbReference type="GO" id="GO:0051301">
    <property type="term" value="P:cell division"/>
    <property type="evidence" value="ECO:0007669"/>
    <property type="project" value="UniProtKB-KW"/>
</dbReference>
<evidence type="ECO:0000313" key="13">
    <source>
        <dbReference type="EMBL" id="POH72842.1"/>
    </source>
</evidence>
<comment type="subcellular location">
    <subcellularLocation>
        <location evidence="10">Cell membrane</location>
        <topology evidence="10">Peripheral membrane protein</topology>
        <orientation evidence="10">Cytoplasmic side</orientation>
    </subcellularLocation>
</comment>
<dbReference type="Pfam" id="PF04101">
    <property type="entry name" value="Glyco_tran_28_C"/>
    <property type="match status" value="1"/>
</dbReference>
<evidence type="ECO:0000256" key="1">
    <source>
        <dbReference type="ARBA" id="ARBA00022475"/>
    </source>
</evidence>
<feature type="binding site" evidence="10">
    <location>
        <begin position="18"/>
        <end position="20"/>
    </location>
    <ligand>
        <name>UDP-N-acetyl-alpha-D-glucosamine</name>
        <dbReference type="ChEBI" id="CHEBI:57705"/>
    </ligand>
</feature>
<organism evidence="13 14">
    <name type="scientific">Arthrobacter glacialis</name>
    <dbReference type="NCBI Taxonomy" id="1664"/>
    <lineage>
        <taxon>Bacteria</taxon>
        <taxon>Bacillati</taxon>
        <taxon>Actinomycetota</taxon>
        <taxon>Actinomycetes</taxon>
        <taxon>Micrococcales</taxon>
        <taxon>Micrococcaceae</taxon>
        <taxon>Arthrobacter</taxon>
    </lineage>
</organism>
<accession>A0A2S3ZV51</accession>
<comment type="caution">
    <text evidence="10">Lacks conserved residue(s) required for the propagation of feature annotation.</text>
</comment>
<feature type="domain" description="Glycosyltransferase family 28 N-terminal" evidence="11">
    <location>
        <begin position="11"/>
        <end position="149"/>
    </location>
</feature>
<dbReference type="PANTHER" id="PTHR21015">
    <property type="entry name" value="UDP-N-ACETYLGLUCOSAMINE--N-ACETYLMURAMYL-(PENTAPEPTIDE) PYROPHOSPHORYL-UNDECAPRENOL N-ACETYLGLUCOSAMINE TRANSFERASE 1"/>
    <property type="match status" value="1"/>
</dbReference>
<dbReference type="Proteomes" id="UP000237061">
    <property type="component" value="Unassembled WGS sequence"/>
</dbReference>
<dbReference type="CDD" id="cd03785">
    <property type="entry name" value="GT28_MurG"/>
    <property type="match status" value="1"/>
</dbReference>
<evidence type="ECO:0000256" key="10">
    <source>
        <dbReference type="HAMAP-Rule" id="MF_00033"/>
    </source>
</evidence>
<name>A0A2S3ZV51_ARTGL</name>
<dbReference type="GO" id="GO:0009252">
    <property type="term" value="P:peptidoglycan biosynthetic process"/>
    <property type="evidence" value="ECO:0007669"/>
    <property type="project" value="UniProtKB-UniRule"/>
</dbReference>
<feature type="domain" description="Glycosyl transferase family 28 C-terminal" evidence="12">
    <location>
        <begin position="196"/>
        <end position="358"/>
    </location>
</feature>
<dbReference type="InterPro" id="IPR004276">
    <property type="entry name" value="GlycoTrans_28_N"/>
</dbReference>
<dbReference type="UniPathway" id="UPA00219"/>